<dbReference type="RefSeq" id="WP_367286340.1">
    <property type="nucleotide sequence ID" value="NZ_JBBMEY010000008.1"/>
</dbReference>
<name>A0ABV1HU00_9FIRM</name>
<dbReference type="EMBL" id="JBBMFI010000018">
    <property type="protein sequence ID" value="MEQ2565797.1"/>
    <property type="molecule type" value="Genomic_DNA"/>
</dbReference>
<evidence type="ECO:0000256" key="1">
    <source>
        <dbReference type="SAM" id="Phobius"/>
    </source>
</evidence>
<keyword evidence="3" id="KW-1185">Reference proteome</keyword>
<protein>
    <recommendedName>
        <fullName evidence="4">SMODS and SLOG-associating 2TM effector domain-containing protein</fullName>
    </recommendedName>
</protein>
<keyword evidence="1" id="KW-1133">Transmembrane helix</keyword>
<sequence>MLKQDKTYRKIKKYAKNEFSIKEHIDGYSSLIDVIKKILGNRYTLKELKDEKMKLEFMTIPKSEYKFWIQLIVTIVFSLATLVINFSKDFPKMTDENQVVIFIKILLSLFIIAIAVAIDMVINKLIDNHNYYVERYNELKLSCLNQVLEIKLKEKHNQKHKADYTQKHFKVNVKSIK</sequence>
<proteinExistence type="predicted"/>
<accession>A0ABV1HU00</accession>
<evidence type="ECO:0008006" key="4">
    <source>
        <dbReference type="Google" id="ProtNLM"/>
    </source>
</evidence>
<dbReference type="Proteomes" id="UP001478133">
    <property type="component" value="Unassembled WGS sequence"/>
</dbReference>
<evidence type="ECO:0000313" key="3">
    <source>
        <dbReference type="Proteomes" id="UP001478133"/>
    </source>
</evidence>
<keyword evidence="1" id="KW-0472">Membrane</keyword>
<reference evidence="2 3" key="1">
    <citation type="submission" date="2024-03" db="EMBL/GenBank/DDBJ databases">
        <title>Human intestinal bacterial collection.</title>
        <authorList>
            <person name="Pauvert C."/>
            <person name="Hitch T.C.A."/>
            <person name="Clavel T."/>
        </authorList>
    </citation>
    <scope>NUCLEOTIDE SEQUENCE [LARGE SCALE GENOMIC DNA]</scope>
    <source>
        <strain evidence="2 3">CLA-AP-H18</strain>
    </source>
</reference>
<evidence type="ECO:0000313" key="2">
    <source>
        <dbReference type="EMBL" id="MEQ2565797.1"/>
    </source>
</evidence>
<feature type="transmembrane region" description="Helical" evidence="1">
    <location>
        <begin position="67"/>
        <end position="87"/>
    </location>
</feature>
<comment type="caution">
    <text evidence="2">The sequence shown here is derived from an EMBL/GenBank/DDBJ whole genome shotgun (WGS) entry which is preliminary data.</text>
</comment>
<keyword evidence="1" id="KW-0812">Transmembrane</keyword>
<gene>
    <name evidence="2" type="ORF">ABFO16_06050</name>
</gene>
<organism evidence="2 3">
    <name type="scientific">Ruminococcoides intestinihominis</name>
    <dbReference type="NCBI Taxonomy" id="3133161"/>
    <lineage>
        <taxon>Bacteria</taxon>
        <taxon>Bacillati</taxon>
        <taxon>Bacillota</taxon>
        <taxon>Clostridia</taxon>
        <taxon>Eubacteriales</taxon>
        <taxon>Oscillospiraceae</taxon>
        <taxon>Ruminococcoides</taxon>
    </lineage>
</organism>
<feature type="transmembrane region" description="Helical" evidence="1">
    <location>
        <begin position="99"/>
        <end position="122"/>
    </location>
</feature>